<sequence>MRLICPHCGDKTRIRTTKTLSPIYREAYVQCTAPECGWSGKARVEIAETYNPSRQPNPDVRLFMSPRARIALLAQLHSKKD</sequence>
<protein>
    <submittedName>
        <fullName evidence="2">Ogr/Delta-like zinc finger</fullName>
    </submittedName>
</protein>
<dbReference type="Pfam" id="PF04606">
    <property type="entry name" value="Ogr_Delta"/>
    <property type="match status" value="1"/>
</dbReference>
<reference evidence="2 3" key="1">
    <citation type="submission" date="2016-11" db="EMBL/GenBank/DDBJ databases">
        <authorList>
            <person name="Jaros S."/>
            <person name="Januszkiewicz K."/>
            <person name="Wedrychowicz H."/>
        </authorList>
    </citation>
    <scope>NUCLEOTIDE SEQUENCE [LARGE SCALE GENOMIC DNA]</scope>
    <source>
        <strain evidence="2 3">DSM 19980</strain>
    </source>
</reference>
<dbReference type="EMBL" id="FQUJ01000006">
    <property type="protein sequence ID" value="SHE99785.1"/>
    <property type="molecule type" value="Genomic_DNA"/>
</dbReference>
<gene>
    <name evidence="2" type="ORF">SAMN02745148_01555</name>
</gene>
<dbReference type="InterPro" id="IPR007684">
    <property type="entry name" value="Znf_Ogr/Delta"/>
</dbReference>
<feature type="domain" description="Zinc finger Ogr/Delta-type" evidence="1">
    <location>
        <begin position="5"/>
        <end position="49"/>
    </location>
</feature>
<dbReference type="STRING" id="1121942.SAMN02745148_01555"/>
<dbReference type="RefSeq" id="WP_072821873.1">
    <property type="nucleotide sequence ID" value="NZ_FQUJ01000006.1"/>
</dbReference>
<dbReference type="Proteomes" id="UP000184346">
    <property type="component" value="Unassembled WGS sequence"/>
</dbReference>
<proteinExistence type="predicted"/>
<evidence type="ECO:0000313" key="2">
    <source>
        <dbReference type="EMBL" id="SHE99785.1"/>
    </source>
</evidence>
<evidence type="ECO:0000313" key="3">
    <source>
        <dbReference type="Proteomes" id="UP000184346"/>
    </source>
</evidence>
<evidence type="ECO:0000259" key="1">
    <source>
        <dbReference type="Pfam" id="PF04606"/>
    </source>
</evidence>
<name>A0A1M4Y252_9GAMM</name>
<dbReference type="AlphaFoldDB" id="A0A1M4Y252"/>
<accession>A0A1M4Y252</accession>
<organism evidence="2 3">
    <name type="scientific">Modicisalibacter ilicicola DSM 19980</name>
    <dbReference type="NCBI Taxonomy" id="1121942"/>
    <lineage>
        <taxon>Bacteria</taxon>
        <taxon>Pseudomonadati</taxon>
        <taxon>Pseudomonadota</taxon>
        <taxon>Gammaproteobacteria</taxon>
        <taxon>Oceanospirillales</taxon>
        <taxon>Halomonadaceae</taxon>
        <taxon>Modicisalibacter</taxon>
    </lineage>
</organism>
<keyword evidence="3" id="KW-1185">Reference proteome</keyword>